<evidence type="ECO:0000313" key="8">
    <source>
        <dbReference type="Proteomes" id="UP001209257"/>
    </source>
</evidence>
<dbReference type="Gene3D" id="2.40.30.170">
    <property type="match status" value="1"/>
</dbReference>
<dbReference type="InterPro" id="IPR058792">
    <property type="entry name" value="Beta-barrel_RND_2"/>
</dbReference>
<evidence type="ECO:0000313" key="7">
    <source>
        <dbReference type="EMBL" id="MCU7553067.1"/>
    </source>
</evidence>
<evidence type="ECO:0000256" key="3">
    <source>
        <dbReference type="SAM" id="Phobius"/>
    </source>
</evidence>
<dbReference type="Gene3D" id="2.40.50.100">
    <property type="match status" value="1"/>
</dbReference>
<keyword evidence="3" id="KW-0812">Transmembrane</keyword>
<dbReference type="EMBL" id="JAOTJC010000002">
    <property type="protein sequence ID" value="MCU7553067.1"/>
    <property type="molecule type" value="Genomic_DNA"/>
</dbReference>
<dbReference type="Gene3D" id="2.40.420.20">
    <property type="match status" value="1"/>
</dbReference>
<evidence type="ECO:0000259" key="5">
    <source>
        <dbReference type="Pfam" id="PF25973"/>
    </source>
</evidence>
<keyword evidence="3" id="KW-0472">Membrane</keyword>
<keyword evidence="8" id="KW-1185">Reference proteome</keyword>
<evidence type="ECO:0000256" key="2">
    <source>
        <dbReference type="SAM" id="Coils"/>
    </source>
</evidence>
<dbReference type="PANTHER" id="PTHR30469:SF16">
    <property type="entry name" value="HAE1 FAMILY EFFLUX PUMP MFP COMPONENT"/>
    <property type="match status" value="1"/>
</dbReference>
<feature type="domain" description="CusB-like beta-barrel" evidence="4">
    <location>
        <begin position="200"/>
        <end position="272"/>
    </location>
</feature>
<dbReference type="InterPro" id="IPR006143">
    <property type="entry name" value="RND_pump_MFP"/>
</dbReference>
<dbReference type="NCBIfam" id="TIGR01730">
    <property type="entry name" value="RND_mfp"/>
    <property type="match status" value="1"/>
</dbReference>
<dbReference type="Pfam" id="PF25989">
    <property type="entry name" value="YknX_C"/>
    <property type="match status" value="1"/>
</dbReference>
<feature type="domain" description="YknX-like C-terminal permuted SH3-like" evidence="6">
    <location>
        <begin position="279"/>
        <end position="346"/>
    </location>
</feature>
<keyword evidence="2" id="KW-0175">Coiled coil</keyword>
<feature type="coiled-coil region" evidence="2">
    <location>
        <begin position="98"/>
        <end position="165"/>
    </location>
</feature>
<dbReference type="SUPFAM" id="SSF111369">
    <property type="entry name" value="HlyD-like secretion proteins"/>
    <property type="match status" value="1"/>
</dbReference>
<comment type="similarity">
    <text evidence="1">Belongs to the membrane fusion protein (MFP) (TC 8.A.1) family.</text>
</comment>
<name>A0ABT2VJW4_9ALTE</name>
<dbReference type="InterPro" id="IPR058647">
    <property type="entry name" value="BSH_CzcB-like"/>
</dbReference>
<sequence length="353" mass="38240">MSLKAVFSPLLIAIVMLGALLVYLYLPEETQSQGREQRPTPVRVAEVIRQPFPITIEALGTAKANESVTITAQDTDVVAEVNFDDGETVTAGQVLIQLNNQEELARIQELEANIAEARRQLKRVKNLRATSAASEQLFDEQQARVKALTAQLDVARAQLADLQIRAPFAGLLGIRAVSKGALVRPADVITTLDDISIIKVDFSVAENHLASLAVGQKIAASSVAYPGQTFSGTITTVDSRIDPVSRSVLVRAQLDNSDGRLRPGMLLRITVEKRVLDAFVVPEKSLVPVQDKQYVFVLDGDTVRETEVTIGERKPGLVEITSGLSAGERIVTEGTLRVRDGSRVNVLNDGQGE</sequence>
<organism evidence="7 8">
    <name type="scientific">Alteromonas salexigens</name>
    <dbReference type="NCBI Taxonomy" id="2982530"/>
    <lineage>
        <taxon>Bacteria</taxon>
        <taxon>Pseudomonadati</taxon>
        <taxon>Pseudomonadota</taxon>
        <taxon>Gammaproteobacteria</taxon>
        <taxon>Alteromonadales</taxon>
        <taxon>Alteromonadaceae</taxon>
        <taxon>Alteromonas/Salinimonas group</taxon>
        <taxon>Alteromonas</taxon>
    </lineage>
</organism>
<feature type="transmembrane region" description="Helical" evidence="3">
    <location>
        <begin position="6"/>
        <end position="26"/>
    </location>
</feature>
<protein>
    <submittedName>
        <fullName evidence="7">Efflux RND transporter periplasmic adaptor subunit</fullName>
    </submittedName>
</protein>
<evidence type="ECO:0000259" key="6">
    <source>
        <dbReference type="Pfam" id="PF25989"/>
    </source>
</evidence>
<dbReference type="PANTHER" id="PTHR30469">
    <property type="entry name" value="MULTIDRUG RESISTANCE PROTEIN MDTA"/>
    <property type="match status" value="1"/>
</dbReference>
<accession>A0ABT2VJW4</accession>
<proteinExistence type="inferred from homology"/>
<dbReference type="Gene3D" id="1.10.287.470">
    <property type="entry name" value="Helix hairpin bin"/>
    <property type="match status" value="1"/>
</dbReference>
<dbReference type="Pfam" id="PF25973">
    <property type="entry name" value="BSH_CzcB"/>
    <property type="match status" value="1"/>
</dbReference>
<dbReference type="RefSeq" id="WP_262991758.1">
    <property type="nucleotide sequence ID" value="NZ_JAOTJC010000002.1"/>
</dbReference>
<dbReference type="InterPro" id="IPR058637">
    <property type="entry name" value="YknX-like_C"/>
</dbReference>
<gene>
    <name evidence="7" type="ORF">OCL06_00485</name>
</gene>
<evidence type="ECO:0000259" key="4">
    <source>
        <dbReference type="Pfam" id="PF25954"/>
    </source>
</evidence>
<evidence type="ECO:0000256" key="1">
    <source>
        <dbReference type="ARBA" id="ARBA00009477"/>
    </source>
</evidence>
<keyword evidence="3" id="KW-1133">Transmembrane helix</keyword>
<comment type="caution">
    <text evidence="7">The sequence shown here is derived from an EMBL/GenBank/DDBJ whole genome shotgun (WGS) entry which is preliminary data.</text>
</comment>
<feature type="domain" description="CzcB-like barrel-sandwich hybrid" evidence="5">
    <location>
        <begin position="68"/>
        <end position="192"/>
    </location>
</feature>
<dbReference type="Proteomes" id="UP001209257">
    <property type="component" value="Unassembled WGS sequence"/>
</dbReference>
<reference evidence="8" key="1">
    <citation type="submission" date="2023-07" db="EMBL/GenBank/DDBJ databases">
        <title>Study on multiphase classification of strain Alteromonas salexigens isolated from the Yellow Sea.</title>
        <authorList>
            <person name="Sun L."/>
        </authorList>
    </citation>
    <scope>NUCLEOTIDE SEQUENCE [LARGE SCALE GENOMIC DNA]</scope>
    <source>
        <strain evidence="8">ASW11-19</strain>
    </source>
</reference>
<dbReference type="Pfam" id="PF25954">
    <property type="entry name" value="Beta-barrel_RND_2"/>
    <property type="match status" value="1"/>
</dbReference>